<dbReference type="EMBL" id="CP001287">
    <property type="protein sequence ID" value="ACK67281.1"/>
    <property type="molecule type" value="Genomic_DNA"/>
</dbReference>
<name>B7JZ70_RIPO1</name>
<gene>
    <name evidence="1" type="ordered locus">PCC8801_3310</name>
</gene>
<organism evidence="1 2">
    <name type="scientific">Rippkaea orientalis (strain PCC 8801 / RF-1)</name>
    <name type="common">Cyanothece sp. (strain PCC 8801)</name>
    <dbReference type="NCBI Taxonomy" id="41431"/>
    <lineage>
        <taxon>Bacteria</taxon>
        <taxon>Bacillati</taxon>
        <taxon>Cyanobacteriota</taxon>
        <taxon>Cyanophyceae</taxon>
        <taxon>Oscillatoriophycideae</taxon>
        <taxon>Chroococcales</taxon>
        <taxon>Aphanothecaceae</taxon>
        <taxon>Rippkaea</taxon>
        <taxon>Rippkaea orientalis</taxon>
    </lineage>
</organism>
<proteinExistence type="predicted"/>
<dbReference type="RefSeq" id="WP_012596542.1">
    <property type="nucleotide sequence ID" value="NC_011726.1"/>
</dbReference>
<evidence type="ECO:0000313" key="2">
    <source>
        <dbReference type="Proteomes" id="UP000008204"/>
    </source>
</evidence>
<dbReference type="HOGENOM" id="CLU_3198816_0_0_3"/>
<accession>B7JZ70</accession>
<dbReference type="Proteomes" id="UP000008204">
    <property type="component" value="Chromosome"/>
</dbReference>
<sequence>MESVAYTKSSEHLRVVGTGKKQEAKGNRGILKAYLRLIPNSSDEN</sequence>
<dbReference type="AlphaFoldDB" id="B7JZ70"/>
<dbReference type="STRING" id="41431.PCC8801_3310"/>
<reference evidence="2" key="1">
    <citation type="journal article" date="2011" name="MBio">
        <title>Novel metabolic attributes of the genus Cyanothece, comprising a group of unicellular nitrogen-fixing Cyanobacteria.</title>
        <authorList>
            <person name="Bandyopadhyay A."/>
            <person name="Elvitigala T."/>
            <person name="Welsh E."/>
            <person name="Stockel J."/>
            <person name="Liberton M."/>
            <person name="Min H."/>
            <person name="Sherman L.A."/>
            <person name="Pakrasi H.B."/>
        </authorList>
    </citation>
    <scope>NUCLEOTIDE SEQUENCE [LARGE SCALE GENOMIC DNA]</scope>
    <source>
        <strain evidence="2">PCC 8801</strain>
    </source>
</reference>
<keyword evidence="2" id="KW-1185">Reference proteome</keyword>
<dbReference type="KEGG" id="cyp:PCC8801_3310"/>
<protein>
    <submittedName>
        <fullName evidence="1">Uncharacterized protein</fullName>
    </submittedName>
</protein>
<evidence type="ECO:0000313" key="1">
    <source>
        <dbReference type="EMBL" id="ACK67281.1"/>
    </source>
</evidence>